<dbReference type="InterPro" id="IPR045886">
    <property type="entry name" value="ThiF/MoeB/HesA"/>
</dbReference>
<evidence type="ECO:0000313" key="3">
    <source>
        <dbReference type="Proteomes" id="UP000297567"/>
    </source>
</evidence>
<dbReference type="PANTHER" id="PTHR10953:SF102">
    <property type="entry name" value="ADENYLYLTRANSFERASE AND SULFURTRANSFERASE MOCS3"/>
    <property type="match status" value="1"/>
</dbReference>
<name>A0A4Z1A7C4_9LEPT</name>
<dbReference type="EMBL" id="RQGH01000006">
    <property type="protein sequence ID" value="TGL75971.1"/>
    <property type="molecule type" value="Genomic_DNA"/>
</dbReference>
<protein>
    <submittedName>
        <fullName evidence="2">Dinucleotide-utilizing protein</fullName>
    </submittedName>
</protein>
<evidence type="ECO:0000313" key="2">
    <source>
        <dbReference type="EMBL" id="TGL75971.1"/>
    </source>
</evidence>
<organism evidence="2 3">
    <name type="scientific">Leptospira jelokensis</name>
    <dbReference type="NCBI Taxonomy" id="2484931"/>
    <lineage>
        <taxon>Bacteria</taxon>
        <taxon>Pseudomonadati</taxon>
        <taxon>Spirochaetota</taxon>
        <taxon>Spirochaetia</taxon>
        <taxon>Leptospirales</taxon>
        <taxon>Leptospiraceae</taxon>
        <taxon>Leptospira</taxon>
    </lineage>
</organism>
<dbReference type="CDD" id="cd00757">
    <property type="entry name" value="ThiF_MoeB_HesA_family"/>
    <property type="match status" value="1"/>
</dbReference>
<dbReference type="Gene3D" id="3.40.50.720">
    <property type="entry name" value="NAD(P)-binding Rossmann-like Domain"/>
    <property type="match status" value="1"/>
</dbReference>
<feature type="domain" description="Rhodanese" evidence="1">
    <location>
        <begin position="270"/>
        <end position="357"/>
    </location>
</feature>
<dbReference type="InterPro" id="IPR000594">
    <property type="entry name" value="ThiF_NAD_FAD-bd"/>
</dbReference>
<dbReference type="SMART" id="SM00450">
    <property type="entry name" value="RHOD"/>
    <property type="match status" value="1"/>
</dbReference>
<dbReference type="InterPro" id="IPR035985">
    <property type="entry name" value="Ubiquitin-activating_enz"/>
</dbReference>
<dbReference type="AlphaFoldDB" id="A0A4Z1A7C4"/>
<proteinExistence type="predicted"/>
<dbReference type="RefSeq" id="WP_135640425.1">
    <property type="nucleotide sequence ID" value="NZ_RQGH01000006.1"/>
</dbReference>
<keyword evidence="3" id="KW-1185">Reference proteome</keyword>
<dbReference type="CDD" id="cd00158">
    <property type="entry name" value="RHOD"/>
    <property type="match status" value="1"/>
</dbReference>
<sequence>MNIDKTKFFQRQSLVPEIGELGQTKWAKSSVLIIGLGGLGCPSSLQLALSGIGRIGLLDFDVVDVSNLHRQTLFTWKHIGRKKNEVAAEVIKEHVPWVQIEIYSDFLHSESNPSIFQSWDLVLDCTDTIASKYAINDFCLKLGIPFVTASVFRTSAQFALFSGKGKPCYRCLFPDLSEGDTLSCNEGGVLGLQVSIAGNYQASLALQYLLNPQQFESSSVYFIEWNPISFFESKVEPDSNCVCNHPNSNIMTPVIKKMEIDYEGFISLKKNGSVVLLDVREKEEVKQFPIKDGFHFPLSELKKGNLPDIDGNQTIVCICESGIRSKHAISYFSHHSHCYSFLGGRKLYIQAKQKMEPN</sequence>
<dbReference type="Pfam" id="PF00899">
    <property type="entry name" value="ThiF"/>
    <property type="match status" value="1"/>
</dbReference>
<gene>
    <name evidence="2" type="ORF">EHQ62_01080</name>
</gene>
<dbReference type="PROSITE" id="PS50206">
    <property type="entry name" value="RHODANESE_3"/>
    <property type="match status" value="1"/>
</dbReference>
<dbReference type="SUPFAM" id="SSF69572">
    <property type="entry name" value="Activating enzymes of the ubiquitin-like proteins"/>
    <property type="match status" value="1"/>
</dbReference>
<accession>A0A4Z1A7C4</accession>
<comment type="caution">
    <text evidence="2">The sequence shown here is derived from an EMBL/GenBank/DDBJ whole genome shotgun (WGS) entry which is preliminary data.</text>
</comment>
<dbReference type="Proteomes" id="UP000297567">
    <property type="component" value="Unassembled WGS sequence"/>
</dbReference>
<dbReference type="GO" id="GO:0008146">
    <property type="term" value="F:sulfotransferase activity"/>
    <property type="evidence" value="ECO:0007669"/>
    <property type="project" value="TreeGrafter"/>
</dbReference>
<reference evidence="2" key="1">
    <citation type="journal article" date="2019" name="PLoS Negl. Trop. Dis.">
        <title>Revisiting the worldwide diversity of Leptospira species in the environment.</title>
        <authorList>
            <person name="Vincent A.T."/>
            <person name="Schiettekatte O."/>
            <person name="Bourhy P."/>
            <person name="Veyrier F.J."/>
            <person name="Picardeau M."/>
        </authorList>
    </citation>
    <scope>NUCLEOTIDE SEQUENCE [LARGE SCALE GENOMIC DNA]</scope>
    <source>
        <strain evidence="2">201702451</strain>
    </source>
</reference>
<evidence type="ECO:0000259" key="1">
    <source>
        <dbReference type="PROSITE" id="PS50206"/>
    </source>
</evidence>
<dbReference type="GO" id="GO:0004792">
    <property type="term" value="F:thiosulfate-cyanide sulfurtransferase activity"/>
    <property type="evidence" value="ECO:0007669"/>
    <property type="project" value="TreeGrafter"/>
</dbReference>
<dbReference type="InterPro" id="IPR001763">
    <property type="entry name" value="Rhodanese-like_dom"/>
</dbReference>
<dbReference type="PANTHER" id="PTHR10953">
    <property type="entry name" value="UBIQUITIN-ACTIVATING ENZYME E1"/>
    <property type="match status" value="1"/>
</dbReference>
<dbReference type="GO" id="GO:0005829">
    <property type="term" value="C:cytosol"/>
    <property type="evidence" value="ECO:0007669"/>
    <property type="project" value="TreeGrafter"/>
</dbReference>
<dbReference type="Pfam" id="PF00581">
    <property type="entry name" value="Rhodanese"/>
    <property type="match status" value="1"/>
</dbReference>
<dbReference type="InterPro" id="IPR036873">
    <property type="entry name" value="Rhodanese-like_dom_sf"/>
</dbReference>
<dbReference type="Gene3D" id="3.40.250.10">
    <property type="entry name" value="Rhodanese-like domain"/>
    <property type="match status" value="1"/>
</dbReference>
<dbReference type="GO" id="GO:0008641">
    <property type="term" value="F:ubiquitin-like modifier activating enzyme activity"/>
    <property type="evidence" value="ECO:0007669"/>
    <property type="project" value="InterPro"/>
</dbReference>
<dbReference type="GO" id="GO:0016779">
    <property type="term" value="F:nucleotidyltransferase activity"/>
    <property type="evidence" value="ECO:0007669"/>
    <property type="project" value="TreeGrafter"/>
</dbReference>